<evidence type="ECO:0000259" key="2">
    <source>
        <dbReference type="Pfam" id="PF00149"/>
    </source>
</evidence>
<dbReference type="PANTHER" id="PTHR12905:SF18">
    <property type="entry name" value="ESTER HYDROLASE, PUTATIVE (AFU_ORTHOLOGUE AFUA_4G03130)-RELATED"/>
    <property type="match status" value="1"/>
</dbReference>
<dbReference type="CDD" id="cd07379">
    <property type="entry name" value="MPP_239FB"/>
    <property type="match status" value="1"/>
</dbReference>
<sequence>MVFFLSLFKPPPSPFEPPSLPYRLFASPVKCLAQILHSFVLLLRGPAFPIPPPSSRVRLVCISDTHTHKPSSLPPGDILIHAGDLTNAGTVAEIQEQVDWLSSLPHEHKIVIAGNHDSFCDPRSRRKEDVGKQIDWKELHYLQHSSITLTFAEQGNRKLHFYGAPQIPQCGGEDFAFQYRRSDDAWSGTIPTETDVLITHTPPRFHLDLPAGLGCDFLLQEVWKVRPRVHIFGHVHAGYGRESVFWDDSQRTHERLCARRDKGLIKDLVAVGAWIGLVKLAIYGMLGILWSRVWQGDCGGTLMVNSSLVYRSTGKLGNLAQVIDI</sequence>
<keyword evidence="1" id="KW-0472">Membrane</keyword>
<dbReference type="InterPro" id="IPR029052">
    <property type="entry name" value="Metallo-depent_PP-like"/>
</dbReference>
<protein>
    <recommendedName>
        <fullName evidence="2">Calcineurin-like phosphoesterase domain-containing protein</fullName>
    </recommendedName>
</protein>
<name>A0ABR4A094_9LECA</name>
<comment type="caution">
    <text evidence="3">The sequence shown here is derived from an EMBL/GenBank/DDBJ whole genome shotgun (WGS) entry which is preliminary data.</text>
</comment>
<evidence type="ECO:0000256" key="1">
    <source>
        <dbReference type="SAM" id="Phobius"/>
    </source>
</evidence>
<dbReference type="Pfam" id="PF00149">
    <property type="entry name" value="Metallophos"/>
    <property type="match status" value="1"/>
</dbReference>
<dbReference type="InterPro" id="IPR004843">
    <property type="entry name" value="Calcineurin-like_PHP"/>
</dbReference>
<evidence type="ECO:0000313" key="3">
    <source>
        <dbReference type="EMBL" id="KAL2038696.1"/>
    </source>
</evidence>
<dbReference type="InterPro" id="IPR051693">
    <property type="entry name" value="UPF0046_metallophosphoest"/>
</dbReference>
<keyword evidence="1" id="KW-0812">Transmembrane</keyword>
<gene>
    <name evidence="3" type="ORF">N7G274_008454</name>
</gene>
<dbReference type="EMBL" id="JBEFKJ010000030">
    <property type="protein sequence ID" value="KAL2038696.1"/>
    <property type="molecule type" value="Genomic_DNA"/>
</dbReference>
<proteinExistence type="predicted"/>
<feature type="domain" description="Calcineurin-like phosphoesterase" evidence="2">
    <location>
        <begin position="75"/>
        <end position="237"/>
    </location>
</feature>
<feature type="transmembrane region" description="Helical" evidence="1">
    <location>
        <begin position="268"/>
        <end position="290"/>
    </location>
</feature>
<dbReference type="PANTHER" id="PTHR12905">
    <property type="entry name" value="METALLOPHOSPHOESTERASE"/>
    <property type="match status" value="1"/>
</dbReference>
<dbReference type="SUPFAM" id="SSF56300">
    <property type="entry name" value="Metallo-dependent phosphatases"/>
    <property type="match status" value="1"/>
</dbReference>
<organism evidence="3 4">
    <name type="scientific">Stereocaulon virgatum</name>
    <dbReference type="NCBI Taxonomy" id="373712"/>
    <lineage>
        <taxon>Eukaryota</taxon>
        <taxon>Fungi</taxon>
        <taxon>Dikarya</taxon>
        <taxon>Ascomycota</taxon>
        <taxon>Pezizomycotina</taxon>
        <taxon>Lecanoromycetes</taxon>
        <taxon>OSLEUM clade</taxon>
        <taxon>Lecanoromycetidae</taxon>
        <taxon>Lecanorales</taxon>
        <taxon>Lecanorineae</taxon>
        <taxon>Stereocaulaceae</taxon>
        <taxon>Stereocaulon</taxon>
    </lineage>
</organism>
<dbReference type="Gene3D" id="3.60.21.10">
    <property type="match status" value="1"/>
</dbReference>
<keyword evidence="4" id="KW-1185">Reference proteome</keyword>
<evidence type="ECO:0000313" key="4">
    <source>
        <dbReference type="Proteomes" id="UP001590950"/>
    </source>
</evidence>
<dbReference type="Proteomes" id="UP001590950">
    <property type="component" value="Unassembled WGS sequence"/>
</dbReference>
<accession>A0ABR4A094</accession>
<reference evidence="3 4" key="1">
    <citation type="submission" date="2024-09" db="EMBL/GenBank/DDBJ databases">
        <title>Rethinking Asexuality: The Enigmatic Case of Functional Sexual Genes in Lepraria (Stereocaulaceae).</title>
        <authorList>
            <person name="Doellman M."/>
            <person name="Sun Y."/>
            <person name="Barcenas-Pena A."/>
            <person name="Lumbsch H.T."/>
            <person name="Grewe F."/>
        </authorList>
    </citation>
    <scope>NUCLEOTIDE SEQUENCE [LARGE SCALE GENOMIC DNA]</scope>
    <source>
        <strain evidence="3 4">Mercado 3170</strain>
    </source>
</reference>
<keyword evidence="1" id="KW-1133">Transmembrane helix</keyword>